<reference evidence="2 3" key="1">
    <citation type="submission" date="2018-03" db="EMBL/GenBank/DDBJ databases">
        <title>Complete genome sequence of Pseudomonas fluorescens sp. G7.</title>
        <authorList>
            <person name="Gao C.-H."/>
            <person name="Li Z."/>
            <person name="Cai P."/>
        </authorList>
    </citation>
    <scope>NUCLEOTIDE SEQUENCE [LARGE SCALE GENOMIC DNA]</scope>
    <source>
        <strain evidence="2 3">G7</strain>
    </source>
</reference>
<evidence type="ECO:0000313" key="3">
    <source>
        <dbReference type="Proteomes" id="UP000501669"/>
    </source>
</evidence>
<evidence type="ECO:0000256" key="1">
    <source>
        <dbReference type="SAM" id="MobiDB-lite"/>
    </source>
</evidence>
<accession>A0A7Z3C347</accession>
<organism evidence="2 3">
    <name type="scientific">Pseudomonas fluorescens</name>
    <dbReference type="NCBI Taxonomy" id="294"/>
    <lineage>
        <taxon>Bacteria</taxon>
        <taxon>Pseudomonadati</taxon>
        <taxon>Pseudomonadota</taxon>
        <taxon>Gammaproteobacteria</taxon>
        <taxon>Pseudomonadales</taxon>
        <taxon>Pseudomonadaceae</taxon>
        <taxon>Pseudomonas</taxon>
    </lineage>
</organism>
<dbReference type="AlphaFoldDB" id="A0A7Z3C347"/>
<dbReference type="EMBL" id="CP027561">
    <property type="protein sequence ID" value="QJP93991.1"/>
    <property type="molecule type" value="Genomic_DNA"/>
</dbReference>
<protein>
    <submittedName>
        <fullName evidence="2">Uncharacterized protein</fullName>
    </submittedName>
</protein>
<feature type="compositionally biased region" description="Gly residues" evidence="1">
    <location>
        <begin position="21"/>
        <end position="33"/>
    </location>
</feature>
<gene>
    <name evidence="2" type="ORF">C6Y56_05080</name>
</gene>
<sequence length="72" mass="7315">MRGGTLLAFIQEKPGSIAGHGAQGERGGPGGDLNVGAGLPAMHAPRFFRKGAVMLSLAGQLLQETGELFVLG</sequence>
<evidence type="ECO:0000313" key="2">
    <source>
        <dbReference type="EMBL" id="QJP93991.1"/>
    </source>
</evidence>
<proteinExistence type="predicted"/>
<feature type="region of interest" description="Disordered" evidence="1">
    <location>
        <begin position="15"/>
        <end position="34"/>
    </location>
</feature>
<dbReference type="Proteomes" id="UP000501669">
    <property type="component" value="Chromosome"/>
</dbReference>
<name>A0A7Z3C347_PSEFL</name>